<dbReference type="Proteomes" id="UP000014500">
    <property type="component" value="Unassembled WGS sequence"/>
</dbReference>
<dbReference type="EMBL" id="JH431145">
    <property type="status" value="NOT_ANNOTATED_CDS"/>
    <property type="molecule type" value="Genomic_DNA"/>
</dbReference>
<reference evidence="1" key="2">
    <citation type="submission" date="2015-02" db="UniProtKB">
        <authorList>
            <consortium name="EnsemblMetazoa"/>
        </authorList>
    </citation>
    <scope>IDENTIFICATION</scope>
</reference>
<dbReference type="EnsemblMetazoa" id="SMAR002434-RA">
    <property type="protein sequence ID" value="SMAR002434-PA"/>
    <property type="gene ID" value="SMAR002434"/>
</dbReference>
<evidence type="ECO:0000313" key="2">
    <source>
        <dbReference type="Proteomes" id="UP000014500"/>
    </source>
</evidence>
<organism evidence="1 2">
    <name type="scientific">Strigamia maritima</name>
    <name type="common">European centipede</name>
    <name type="synonym">Geophilus maritimus</name>
    <dbReference type="NCBI Taxonomy" id="126957"/>
    <lineage>
        <taxon>Eukaryota</taxon>
        <taxon>Metazoa</taxon>
        <taxon>Ecdysozoa</taxon>
        <taxon>Arthropoda</taxon>
        <taxon>Myriapoda</taxon>
        <taxon>Chilopoda</taxon>
        <taxon>Pleurostigmophora</taxon>
        <taxon>Geophilomorpha</taxon>
        <taxon>Linotaeniidae</taxon>
        <taxon>Strigamia</taxon>
    </lineage>
</organism>
<dbReference type="AlphaFoldDB" id="T1IN59"/>
<accession>T1IN59</accession>
<reference evidence="2" key="1">
    <citation type="submission" date="2011-05" db="EMBL/GenBank/DDBJ databases">
        <authorList>
            <person name="Richards S.R."/>
            <person name="Qu J."/>
            <person name="Jiang H."/>
            <person name="Jhangiani S.N."/>
            <person name="Agravi P."/>
            <person name="Goodspeed R."/>
            <person name="Gross S."/>
            <person name="Mandapat C."/>
            <person name="Jackson L."/>
            <person name="Mathew T."/>
            <person name="Pu L."/>
            <person name="Thornton R."/>
            <person name="Saada N."/>
            <person name="Wilczek-Boney K.B."/>
            <person name="Lee S."/>
            <person name="Kovar C."/>
            <person name="Wu Y."/>
            <person name="Scherer S.E."/>
            <person name="Worley K.C."/>
            <person name="Muzny D.M."/>
            <person name="Gibbs R."/>
        </authorList>
    </citation>
    <scope>NUCLEOTIDE SEQUENCE</scope>
    <source>
        <strain evidence="2">Brora</strain>
    </source>
</reference>
<name>T1IN59_STRMM</name>
<evidence type="ECO:0000313" key="1">
    <source>
        <dbReference type="EnsemblMetazoa" id="SMAR002434-PA"/>
    </source>
</evidence>
<protein>
    <submittedName>
        <fullName evidence="1">Uncharacterized protein</fullName>
    </submittedName>
</protein>
<proteinExistence type="predicted"/>
<keyword evidence="2" id="KW-1185">Reference proteome</keyword>
<sequence>NVLINYINTDSKTEYGSNKYTEMCKLHFKLQSCTKTLKLKPKILTILNNSKNIFQILSLKRKSNEFELKNSKIYKAKLLFDKVKTIRARKNPKI</sequence>
<dbReference type="HOGENOM" id="CLU_2392312_0_0_1"/>